<dbReference type="InterPro" id="IPR036291">
    <property type="entry name" value="NAD(P)-bd_dom_sf"/>
</dbReference>
<dbReference type="SUPFAM" id="SSF51735">
    <property type="entry name" value="NAD(P)-binding Rossmann-fold domains"/>
    <property type="match status" value="1"/>
</dbReference>
<gene>
    <name evidence="2" type="ORF">HBF25_06295</name>
</gene>
<dbReference type="Proteomes" id="UP000490980">
    <property type="component" value="Unassembled WGS sequence"/>
</dbReference>
<dbReference type="PANTHER" id="PTHR43245:SF13">
    <property type="entry name" value="UDP-D-APIOSE_UDP-D-XYLOSE SYNTHASE 2"/>
    <property type="match status" value="1"/>
</dbReference>
<evidence type="ECO:0000313" key="3">
    <source>
        <dbReference type="Proteomes" id="UP000490980"/>
    </source>
</evidence>
<dbReference type="InterPro" id="IPR050177">
    <property type="entry name" value="Lipid_A_modif_metabolic_enz"/>
</dbReference>
<dbReference type="Gene3D" id="3.40.50.720">
    <property type="entry name" value="NAD(P)-binding Rossmann-like Domain"/>
    <property type="match status" value="1"/>
</dbReference>
<accession>A0A7X5U8U9</accession>
<keyword evidence="3" id="KW-1185">Reference proteome</keyword>
<proteinExistence type="predicted"/>
<feature type="domain" description="NAD-dependent epimerase/dehydratase" evidence="1">
    <location>
        <begin position="6"/>
        <end position="167"/>
    </location>
</feature>
<organism evidence="2 3">
    <name type="scientific">Luteibacter anthropi</name>
    <dbReference type="NCBI Taxonomy" id="564369"/>
    <lineage>
        <taxon>Bacteria</taxon>
        <taxon>Pseudomonadati</taxon>
        <taxon>Pseudomonadota</taxon>
        <taxon>Gammaproteobacteria</taxon>
        <taxon>Lysobacterales</taxon>
        <taxon>Rhodanobacteraceae</taxon>
        <taxon>Luteibacter</taxon>
    </lineage>
</organism>
<dbReference type="InterPro" id="IPR001509">
    <property type="entry name" value="Epimerase_deHydtase"/>
</dbReference>
<dbReference type="RefSeq" id="WP_166947104.1">
    <property type="nucleotide sequence ID" value="NZ_JAARLZ010000003.1"/>
</dbReference>
<dbReference type="PANTHER" id="PTHR43245">
    <property type="entry name" value="BIFUNCTIONAL POLYMYXIN RESISTANCE PROTEIN ARNA"/>
    <property type="match status" value="1"/>
</dbReference>
<evidence type="ECO:0000313" key="2">
    <source>
        <dbReference type="EMBL" id="NII06001.1"/>
    </source>
</evidence>
<sequence length="316" mass="34909">MTHKTALVLGATGGVGGETARALLAAGWQVTALTRRLPTRSSDIRWVQGDALHADDVRAAARGASVIVHAVNPPGYRDWERQVLPMIDNTLAAARQHGVRVVLPGTIYNYGHDAFPLLREDSPQHPVTRKGEIRVELERRMEQAAHEGVRSLILRCGDFFGPHTGNNWFSGGLVKPGKPLNVLPYPGDASLPHAWAYLPDVGTTLAALLADEENLETFARYHFHGHQITGHELLAALRRVTGNASLRMGTFPWPLLTLASPFVETLRELRKMRYLWKASVELDGTRLRERLGNVPATPLDVALMRTLEAQQVPVHR</sequence>
<reference evidence="2 3" key="1">
    <citation type="submission" date="2020-03" db="EMBL/GenBank/DDBJ databases">
        <authorList>
            <person name="Lai Q."/>
        </authorList>
    </citation>
    <scope>NUCLEOTIDE SEQUENCE [LARGE SCALE GENOMIC DNA]</scope>
    <source>
        <strain evidence="2 3">CCUG 25036</strain>
    </source>
</reference>
<dbReference type="AlphaFoldDB" id="A0A7X5U8U9"/>
<dbReference type="EMBL" id="JAARLZ010000003">
    <property type="protein sequence ID" value="NII06001.1"/>
    <property type="molecule type" value="Genomic_DNA"/>
</dbReference>
<name>A0A7X5U8U9_9GAMM</name>
<evidence type="ECO:0000259" key="1">
    <source>
        <dbReference type="Pfam" id="PF01370"/>
    </source>
</evidence>
<comment type="caution">
    <text evidence="2">The sequence shown here is derived from an EMBL/GenBank/DDBJ whole genome shotgun (WGS) entry which is preliminary data.</text>
</comment>
<protein>
    <submittedName>
        <fullName evidence="2">NAD(P)H-binding protein</fullName>
    </submittedName>
</protein>
<dbReference type="Pfam" id="PF01370">
    <property type="entry name" value="Epimerase"/>
    <property type="match status" value="1"/>
</dbReference>